<organism evidence="3 4">
    <name type="scientific">Kumtagia ephedrae</name>
    <dbReference type="NCBI Taxonomy" id="2116701"/>
    <lineage>
        <taxon>Bacteria</taxon>
        <taxon>Pseudomonadati</taxon>
        <taxon>Pseudomonadota</taxon>
        <taxon>Alphaproteobacteria</taxon>
        <taxon>Hyphomicrobiales</taxon>
        <taxon>Phyllobacteriaceae</taxon>
        <taxon>Kumtagia</taxon>
    </lineage>
</organism>
<feature type="region of interest" description="Disordered" evidence="1">
    <location>
        <begin position="119"/>
        <end position="138"/>
    </location>
</feature>
<evidence type="ECO:0000313" key="3">
    <source>
        <dbReference type="EMBL" id="PSJ64781.1"/>
    </source>
</evidence>
<dbReference type="OrthoDB" id="3236524at2"/>
<dbReference type="EMBL" id="PXYK01000003">
    <property type="protein sequence ID" value="PSJ64781.1"/>
    <property type="molecule type" value="Genomic_DNA"/>
</dbReference>
<evidence type="ECO:0000256" key="1">
    <source>
        <dbReference type="SAM" id="MobiDB-lite"/>
    </source>
</evidence>
<dbReference type="InterPro" id="IPR014922">
    <property type="entry name" value="YdhG-like"/>
</dbReference>
<name>A0A2P7SQR1_9HYPH</name>
<evidence type="ECO:0000313" key="4">
    <source>
        <dbReference type="Proteomes" id="UP000241229"/>
    </source>
</evidence>
<dbReference type="AlphaFoldDB" id="A0A2P7SQR1"/>
<protein>
    <recommendedName>
        <fullName evidence="2">YdhG-like domain-containing protein</fullName>
    </recommendedName>
</protein>
<accession>A0A2P7SQR1</accession>
<gene>
    <name evidence="3" type="ORF">C7I84_03780</name>
</gene>
<proteinExistence type="predicted"/>
<dbReference type="Pfam" id="PF08818">
    <property type="entry name" value="DUF1801"/>
    <property type="match status" value="1"/>
</dbReference>
<dbReference type="RefSeq" id="WP_106770825.1">
    <property type="nucleotide sequence ID" value="NZ_PXYK01000003.1"/>
</dbReference>
<dbReference type="Proteomes" id="UP000241229">
    <property type="component" value="Unassembled WGS sequence"/>
</dbReference>
<dbReference type="Gene3D" id="3.90.1150.200">
    <property type="match status" value="1"/>
</dbReference>
<reference evidence="3 4" key="1">
    <citation type="submission" date="2018-03" db="EMBL/GenBank/DDBJ databases">
        <title>The draft genome of Mesorhizobium sp. 6GN-30.</title>
        <authorList>
            <person name="Liu L."/>
            <person name="Li L."/>
            <person name="Wang T."/>
            <person name="Zhang X."/>
            <person name="Liang L."/>
        </authorList>
    </citation>
    <scope>NUCLEOTIDE SEQUENCE [LARGE SCALE GENOMIC DNA]</scope>
    <source>
        <strain evidence="3 4">6GN30</strain>
    </source>
</reference>
<dbReference type="SUPFAM" id="SSF159888">
    <property type="entry name" value="YdhG-like"/>
    <property type="match status" value="1"/>
</dbReference>
<evidence type="ECO:0000259" key="2">
    <source>
        <dbReference type="Pfam" id="PF08818"/>
    </source>
</evidence>
<comment type="caution">
    <text evidence="3">The sequence shown here is derived from an EMBL/GenBank/DDBJ whole genome shotgun (WGS) entry which is preliminary data.</text>
</comment>
<sequence length="138" mass="15193">MAKTDFKSVDDYLASQPESAKTVLARVRAAICKALPAAEEVISYQIPVYKVEGRSVIYFSGWKKHYSLYPATEALVAAFRNELTPYEVEKGTMRFPLAEPVPEALIGRIATFRAKETAEADRAKATAPKIARRPVAGS</sequence>
<feature type="domain" description="YdhG-like" evidence="2">
    <location>
        <begin position="21"/>
        <end position="112"/>
    </location>
</feature>
<keyword evidence="4" id="KW-1185">Reference proteome</keyword>